<accession>A0A447RSJ1</accession>
<dbReference type="AlphaFoldDB" id="A0A447RSJ1"/>
<proteinExistence type="predicted"/>
<gene>
    <name evidence="1" type="ORF">NCTC13635_03138</name>
</gene>
<reference evidence="1 2" key="1">
    <citation type="submission" date="2018-12" db="EMBL/GenBank/DDBJ databases">
        <authorList>
            <consortium name="Pathogen Informatics"/>
        </authorList>
    </citation>
    <scope>NUCLEOTIDE SEQUENCE [LARGE SCALE GENOMIC DNA]</scope>
    <source>
        <strain evidence="1 2">NCTC13635</strain>
    </source>
</reference>
<evidence type="ECO:0000313" key="1">
    <source>
        <dbReference type="EMBL" id="VEB02796.1"/>
    </source>
</evidence>
<organism evidence="1 2">
    <name type="scientific">Klebsiella pneumoniae</name>
    <dbReference type="NCBI Taxonomy" id="573"/>
    <lineage>
        <taxon>Bacteria</taxon>
        <taxon>Pseudomonadati</taxon>
        <taxon>Pseudomonadota</taxon>
        <taxon>Gammaproteobacteria</taxon>
        <taxon>Enterobacterales</taxon>
        <taxon>Enterobacteriaceae</taxon>
        <taxon>Klebsiella/Raoultella group</taxon>
        <taxon>Klebsiella</taxon>
        <taxon>Klebsiella pneumoniae complex</taxon>
    </lineage>
</organism>
<evidence type="ECO:0000313" key="2">
    <source>
        <dbReference type="Proteomes" id="UP000282433"/>
    </source>
</evidence>
<sequence>MGALVKVFILHQLYIADVGKMNSLTPRKFGQDGVHVIIRIFGNRAGAERNAVGG</sequence>
<name>A0A447RSJ1_KLEPN</name>
<dbReference type="EMBL" id="LR134162">
    <property type="protein sequence ID" value="VEB02796.1"/>
    <property type="molecule type" value="Genomic_DNA"/>
</dbReference>
<protein>
    <submittedName>
        <fullName evidence="1">Uncharacterized protein</fullName>
    </submittedName>
</protein>
<dbReference type="Proteomes" id="UP000282433">
    <property type="component" value="Chromosome"/>
</dbReference>